<dbReference type="OrthoDB" id="5954824at2759"/>
<feature type="DNA-binding region" description="Fork-head" evidence="3">
    <location>
        <begin position="95"/>
        <end position="187"/>
    </location>
</feature>
<feature type="compositionally biased region" description="Basic and acidic residues" evidence="4">
    <location>
        <begin position="215"/>
        <end position="228"/>
    </location>
</feature>
<dbReference type="GO" id="GO:0005634">
    <property type="term" value="C:nucleus"/>
    <property type="evidence" value="ECO:0007669"/>
    <property type="project" value="UniProtKB-SubCell"/>
</dbReference>
<feature type="compositionally biased region" description="Basic and acidic residues" evidence="4">
    <location>
        <begin position="391"/>
        <end position="402"/>
    </location>
</feature>
<accession>A0A2C9JJI3</accession>
<dbReference type="KEGG" id="bgt:106074974"/>
<comment type="subcellular location">
    <subcellularLocation>
        <location evidence="3">Nucleus</location>
    </subcellularLocation>
</comment>
<evidence type="ECO:0000313" key="7">
    <source>
        <dbReference type="Proteomes" id="UP000076420"/>
    </source>
</evidence>
<dbReference type="InterPro" id="IPR047519">
    <property type="entry name" value="FH_FOXQ2-like"/>
</dbReference>
<gene>
    <name evidence="6" type="primary">106074974</name>
</gene>
<dbReference type="GO" id="GO:0000981">
    <property type="term" value="F:DNA-binding transcription factor activity, RNA polymerase II-specific"/>
    <property type="evidence" value="ECO:0007669"/>
    <property type="project" value="TreeGrafter"/>
</dbReference>
<dbReference type="AlphaFoldDB" id="A0A2C9JJI3"/>
<dbReference type="GO" id="GO:0009653">
    <property type="term" value="P:anatomical structure morphogenesis"/>
    <property type="evidence" value="ECO:0007669"/>
    <property type="project" value="TreeGrafter"/>
</dbReference>
<dbReference type="PANTHER" id="PTHR11829">
    <property type="entry name" value="FORKHEAD BOX PROTEIN"/>
    <property type="match status" value="1"/>
</dbReference>
<dbReference type="PROSITE" id="PS00658">
    <property type="entry name" value="FORK_HEAD_2"/>
    <property type="match status" value="1"/>
</dbReference>
<dbReference type="PRINTS" id="PR00053">
    <property type="entry name" value="FORKHEAD"/>
</dbReference>
<dbReference type="Pfam" id="PF00250">
    <property type="entry name" value="Forkhead"/>
    <property type="match status" value="1"/>
</dbReference>
<dbReference type="InterPro" id="IPR030456">
    <property type="entry name" value="TF_fork_head_CS_2"/>
</dbReference>
<dbReference type="GO" id="GO:0000978">
    <property type="term" value="F:RNA polymerase II cis-regulatory region sequence-specific DNA binding"/>
    <property type="evidence" value="ECO:0007669"/>
    <property type="project" value="TreeGrafter"/>
</dbReference>
<feature type="compositionally biased region" description="Basic and acidic residues" evidence="4">
    <location>
        <begin position="540"/>
        <end position="564"/>
    </location>
</feature>
<feature type="compositionally biased region" description="Polar residues" evidence="4">
    <location>
        <begin position="518"/>
        <end position="539"/>
    </location>
</feature>
<sequence length="723" mass="80693">MCAPSQGVLLPYGLKIPSPYFPFGPGGSLSQVHLSALDFQRSQLNDYNVRVQLGLRNYQNTMGLSPFQAYINDPYTQAYFYKHDPRARFVHEEPKPSHSYIGLIGMAILNSKEKKLVLSDIYQWILDNYPYFRTRGPGWRNSIRHNLSLNDCFIKAGRSANGKGHYWAVHPANVDDFERGDFRRRRAQRKVRRHMGLSVPDDDDSPTPSPTQPWPHHDMAPEHDRGHLDTSMTLGDHTMRAFPTDPASEHLIISHHASSYGPLPLHPRKPSKKRLFDVASLLAPDDDDEVVTPNTHMTYSDPLKGAFISGYSLPQMSDDLKSDRRPSSGHSKDSSGTSTLNDHGREVTSRSSCSGKGDLSYESDDDIDDNEIHVTSGENSPAHEMDDDCDMDHSGNSDFLSRDMKHFRGQDSKNYEPISHNLTNGAKLDRALDLTSAVSTALSTDVKDVAPDKSEASQNAMSKQPTQTRQDEVKTNYDNFLISNALSDAGFKMENKLSVDTSLSRSNTSNVDIKLPFDSQSNTDNGKHQSSPVSVSNNISDKESDGHGHVREERHGNADLKEASTHTPESVQYFHAEMQELRRQRHFEIANGLVDSNRNQLEVRRATPEVTSPISDPTRLSSAETIRWSDLSKSAIPRDRASAFSTLGIRGHPLYTPFQMRNFAMPHHRLLPMALPVRTGNPVLAGPTVSPSMQLLKGLEAYTNGTIPTNSNTNLSSRTTIRE</sequence>
<feature type="region of interest" description="Disordered" evidence="4">
    <location>
        <begin position="501"/>
        <end position="567"/>
    </location>
</feature>
<dbReference type="EnsemblMetazoa" id="BGLB003447-RB">
    <property type="protein sequence ID" value="BGLB003447-PB"/>
    <property type="gene ID" value="BGLB003447"/>
</dbReference>
<organism evidence="6 7">
    <name type="scientific">Biomphalaria glabrata</name>
    <name type="common">Bloodfluke planorb</name>
    <name type="synonym">Freshwater snail</name>
    <dbReference type="NCBI Taxonomy" id="6526"/>
    <lineage>
        <taxon>Eukaryota</taxon>
        <taxon>Metazoa</taxon>
        <taxon>Spiralia</taxon>
        <taxon>Lophotrochozoa</taxon>
        <taxon>Mollusca</taxon>
        <taxon>Gastropoda</taxon>
        <taxon>Heterobranchia</taxon>
        <taxon>Euthyneura</taxon>
        <taxon>Panpulmonata</taxon>
        <taxon>Hygrophila</taxon>
        <taxon>Lymnaeoidea</taxon>
        <taxon>Planorbidae</taxon>
        <taxon>Biomphalaria</taxon>
    </lineage>
</organism>
<feature type="region of interest" description="Disordered" evidence="4">
    <location>
        <begin position="449"/>
        <end position="473"/>
    </location>
</feature>
<dbReference type="InterPro" id="IPR036390">
    <property type="entry name" value="WH_DNA-bd_sf"/>
</dbReference>
<proteinExistence type="predicted"/>
<dbReference type="CDD" id="cd20035">
    <property type="entry name" value="FH_FOXQ2-like"/>
    <property type="match status" value="1"/>
</dbReference>
<name>A0A2C9JJI3_BIOGL</name>
<feature type="region of interest" description="Disordered" evidence="4">
    <location>
        <begin position="187"/>
        <end position="243"/>
    </location>
</feature>
<keyword evidence="2 3" id="KW-0539">Nucleus</keyword>
<dbReference type="SMART" id="SM00339">
    <property type="entry name" value="FH"/>
    <property type="match status" value="1"/>
</dbReference>
<dbReference type="InterPro" id="IPR050211">
    <property type="entry name" value="FOX_domain-containing"/>
</dbReference>
<dbReference type="STRING" id="6526.A0A2C9JJI3"/>
<evidence type="ECO:0000256" key="3">
    <source>
        <dbReference type="PROSITE-ProRule" id="PRU00089"/>
    </source>
</evidence>
<evidence type="ECO:0000256" key="4">
    <source>
        <dbReference type="SAM" id="MobiDB-lite"/>
    </source>
</evidence>
<dbReference type="PROSITE" id="PS50039">
    <property type="entry name" value="FORK_HEAD_3"/>
    <property type="match status" value="1"/>
</dbReference>
<dbReference type="Proteomes" id="UP000076420">
    <property type="component" value="Unassembled WGS sequence"/>
</dbReference>
<feature type="compositionally biased region" description="Basic and acidic residues" evidence="4">
    <location>
        <begin position="318"/>
        <end position="333"/>
    </location>
</feature>
<dbReference type="SUPFAM" id="SSF46785">
    <property type="entry name" value="Winged helix' DNA-binding domain"/>
    <property type="match status" value="1"/>
</dbReference>
<feature type="region of interest" description="Disordered" evidence="4">
    <location>
        <begin position="314"/>
        <end position="402"/>
    </location>
</feature>
<evidence type="ECO:0000313" key="6">
    <source>
        <dbReference type="EnsemblMetazoa" id="BGLB003447-PB"/>
    </source>
</evidence>
<feature type="domain" description="Fork-head" evidence="5">
    <location>
        <begin position="95"/>
        <end position="187"/>
    </location>
</feature>
<dbReference type="InterPro" id="IPR001766">
    <property type="entry name" value="Fork_head_dom"/>
</dbReference>
<evidence type="ECO:0000259" key="5">
    <source>
        <dbReference type="PROSITE" id="PS50039"/>
    </source>
</evidence>
<evidence type="ECO:0000256" key="2">
    <source>
        <dbReference type="ARBA" id="ARBA00023242"/>
    </source>
</evidence>
<reference evidence="6" key="1">
    <citation type="submission" date="2020-05" db="UniProtKB">
        <authorList>
            <consortium name="EnsemblMetazoa"/>
        </authorList>
    </citation>
    <scope>IDENTIFICATION</scope>
    <source>
        <strain evidence="6">BB02</strain>
    </source>
</reference>
<dbReference type="Gene3D" id="1.10.10.10">
    <property type="entry name" value="Winged helix-like DNA-binding domain superfamily/Winged helix DNA-binding domain"/>
    <property type="match status" value="1"/>
</dbReference>
<dbReference type="VEuPathDB" id="VectorBase:BGLB003447"/>
<dbReference type="InterPro" id="IPR036388">
    <property type="entry name" value="WH-like_DNA-bd_sf"/>
</dbReference>
<evidence type="ECO:0000256" key="1">
    <source>
        <dbReference type="ARBA" id="ARBA00023125"/>
    </source>
</evidence>
<feature type="compositionally biased region" description="Polar residues" evidence="4">
    <location>
        <begin position="501"/>
        <end position="511"/>
    </location>
</feature>
<feature type="compositionally biased region" description="Polar residues" evidence="4">
    <location>
        <begin position="456"/>
        <end position="468"/>
    </location>
</feature>
<dbReference type="FunFam" id="1.10.10.10:FF:000352">
    <property type="entry name" value="Forkhead box Q2"/>
    <property type="match status" value="1"/>
</dbReference>
<dbReference type="PANTHER" id="PTHR11829:SF343">
    <property type="entry name" value="FORK-HEAD DOMAIN-CONTAINING PROTEIN"/>
    <property type="match status" value="1"/>
</dbReference>
<dbReference type="GO" id="GO:0030154">
    <property type="term" value="P:cell differentiation"/>
    <property type="evidence" value="ECO:0007669"/>
    <property type="project" value="TreeGrafter"/>
</dbReference>
<dbReference type="VEuPathDB" id="VectorBase:BGLAX_051739"/>
<keyword evidence="1 3" id="KW-0238">DNA-binding</keyword>
<protein>
    <recommendedName>
        <fullName evidence="5">Fork-head domain-containing protein</fullName>
    </recommendedName>
</protein>